<dbReference type="InterPro" id="IPR009075">
    <property type="entry name" value="AcylCo_DH/oxidase_C"/>
</dbReference>
<accession>A0A1G7GAN6</accession>
<proteinExistence type="predicted"/>
<dbReference type="PANTHER" id="PTHR42793">
    <property type="entry name" value="COA BINDING DOMAIN CONTAINING PROTEIN"/>
    <property type="match status" value="1"/>
</dbReference>
<dbReference type="STRING" id="282683.SAMN04488105_108250"/>
<evidence type="ECO:0000256" key="2">
    <source>
        <dbReference type="ARBA" id="ARBA00022630"/>
    </source>
</evidence>
<dbReference type="AlphaFoldDB" id="A0A1G7GAN6"/>
<dbReference type="Gene3D" id="3.30.470.20">
    <property type="entry name" value="ATP-grasp fold, B domain"/>
    <property type="match status" value="1"/>
</dbReference>
<dbReference type="GO" id="GO:0016627">
    <property type="term" value="F:oxidoreductase activity, acting on the CH-CH group of donors"/>
    <property type="evidence" value="ECO:0007669"/>
    <property type="project" value="InterPro"/>
</dbReference>
<evidence type="ECO:0000313" key="5">
    <source>
        <dbReference type="Proteomes" id="UP000198994"/>
    </source>
</evidence>
<dbReference type="Gene3D" id="1.20.140.10">
    <property type="entry name" value="Butyryl-CoA Dehydrogenase, subunit A, domain 3"/>
    <property type="match status" value="1"/>
</dbReference>
<reference evidence="5" key="1">
    <citation type="submission" date="2016-10" db="EMBL/GenBank/DDBJ databases">
        <authorList>
            <person name="Varghese N."/>
            <person name="Submissions S."/>
        </authorList>
    </citation>
    <scope>NUCLEOTIDE SEQUENCE [LARGE SCALE GENOMIC DNA]</scope>
    <source>
        <strain evidence="5">DSM 10146</strain>
    </source>
</reference>
<dbReference type="GO" id="GO:0006099">
    <property type="term" value="P:tricarboxylic acid cycle"/>
    <property type="evidence" value="ECO:0007669"/>
    <property type="project" value="UniProtKB-KW"/>
</dbReference>
<dbReference type="SUPFAM" id="SSF47203">
    <property type="entry name" value="Acyl-CoA dehydrogenase C-terminal domain-like"/>
    <property type="match status" value="1"/>
</dbReference>
<dbReference type="Gene3D" id="3.40.50.261">
    <property type="entry name" value="Succinyl-CoA synthetase domains"/>
    <property type="match status" value="1"/>
</dbReference>
<feature type="domain" description="Acyl-CoA dehydrogenase/oxidase C-terminal" evidence="3">
    <location>
        <begin position="7"/>
        <end position="123"/>
    </location>
</feature>
<dbReference type="PANTHER" id="PTHR42793:SF4">
    <property type="entry name" value="BLL6376 PROTEIN"/>
    <property type="match status" value="1"/>
</dbReference>
<gene>
    <name evidence="4" type="ORF">SAMN04488105_108250</name>
</gene>
<dbReference type="Pfam" id="PF00441">
    <property type="entry name" value="Acyl-CoA_dh_1"/>
    <property type="match status" value="1"/>
</dbReference>
<protein>
    <submittedName>
        <fullName evidence="4">Acyl-CoA dehydrogenase, C-terminal domain</fullName>
    </submittedName>
</protein>
<dbReference type="InterPro" id="IPR016102">
    <property type="entry name" value="Succinyl-CoA_synth-like"/>
</dbReference>
<dbReference type="SUPFAM" id="SSF56059">
    <property type="entry name" value="Glutathione synthetase ATP-binding domain-like"/>
    <property type="match status" value="1"/>
</dbReference>
<dbReference type="Pfam" id="PF13549">
    <property type="entry name" value="ATP-grasp_5"/>
    <property type="match status" value="1"/>
</dbReference>
<dbReference type="InterPro" id="IPR013815">
    <property type="entry name" value="ATP_grasp_subdomain_1"/>
</dbReference>
<keyword evidence="2" id="KW-0285">Flavoprotein</keyword>
<keyword evidence="5" id="KW-1185">Reference proteome</keyword>
<dbReference type="Proteomes" id="UP000198994">
    <property type="component" value="Unassembled WGS sequence"/>
</dbReference>
<dbReference type="GO" id="GO:0005524">
    <property type="term" value="F:ATP binding"/>
    <property type="evidence" value="ECO:0007669"/>
    <property type="project" value="InterPro"/>
</dbReference>
<keyword evidence="1" id="KW-0816">Tricarboxylic acid cycle</keyword>
<dbReference type="InterPro" id="IPR036250">
    <property type="entry name" value="AcylCo_DH-like_C"/>
</dbReference>
<organism evidence="4 5">
    <name type="scientific">Salipiger thiooxidans</name>
    <dbReference type="NCBI Taxonomy" id="282683"/>
    <lineage>
        <taxon>Bacteria</taxon>
        <taxon>Pseudomonadati</taxon>
        <taxon>Pseudomonadota</taxon>
        <taxon>Alphaproteobacteria</taxon>
        <taxon>Rhodobacterales</taxon>
        <taxon>Roseobacteraceae</taxon>
        <taxon>Salipiger</taxon>
    </lineage>
</organism>
<sequence length="542" mass="57287">MLLGPGGFKKQISGFNVERLGNSARAVAVGRHAFNLAREHALTLKQFGRALCEFQGLQWKFAEMELRLESAQLLLMRAAVNGMDGLPDPHETALAKLACNEAGFLAANEAVQVLGGLGFSLESIGIRQAESLDTLMDAPRLLSKMRLPAHRPRRLTVLTTTGGGGAMLVDQISARGVEIAGCSAPTREALTAQNIPLGHGKLVDVTLAGTKYDTMKEVVSRLIADPETGALLVTIGSSAQFNPELAVTPIIDAVAEAPRDAAPVLAFPLPHAPESLDLLAAGGVPAFRNVEACAETIAMLMRPVKVTAPPDVTLQAVTATLLDQGPENTLNEDRAGAVFESLGTPRPRQIVLPPEDALPETLDLRFPLVAKPVSSDLPHKTEAGAIRLGLADRAALEEAIAAMRASAEAHAPGYRLEAILLQEMATGLGEALVGLTRDPLAGPMLTLGMGGVMTEIYRDTSVRPAPLDVETAREMIREVKGFMLLDGFRGALRGDLEALAQGVAAISALATSDRVAEAEINPLLVRPEGQGIVLLDALIRRQ</sequence>
<dbReference type="SUPFAM" id="SSF52210">
    <property type="entry name" value="Succinyl-CoA synthetase domains"/>
    <property type="match status" value="1"/>
</dbReference>
<evidence type="ECO:0000259" key="3">
    <source>
        <dbReference type="Pfam" id="PF00441"/>
    </source>
</evidence>
<evidence type="ECO:0000313" key="4">
    <source>
        <dbReference type="EMBL" id="SDE85180.1"/>
    </source>
</evidence>
<evidence type="ECO:0000256" key="1">
    <source>
        <dbReference type="ARBA" id="ARBA00022532"/>
    </source>
</evidence>
<dbReference type="EMBL" id="FNAV01000008">
    <property type="protein sequence ID" value="SDE85180.1"/>
    <property type="molecule type" value="Genomic_DNA"/>
</dbReference>
<name>A0A1G7GAN6_9RHOB</name>
<dbReference type="Gene3D" id="3.30.1490.20">
    <property type="entry name" value="ATP-grasp fold, A domain"/>
    <property type="match status" value="1"/>
</dbReference>